<name>A0A3Q7HFN2_SOLLC</name>
<keyword evidence="4" id="KW-0539">Nucleus</keyword>
<evidence type="ECO:0000259" key="5">
    <source>
        <dbReference type="PROSITE" id="PS51321"/>
    </source>
</evidence>
<reference evidence="6" key="2">
    <citation type="submission" date="2019-01" db="UniProtKB">
        <authorList>
            <consortium name="EnsemblPlants"/>
        </authorList>
    </citation>
    <scope>IDENTIFICATION</scope>
    <source>
        <strain evidence="6">cv. Heinz 1706</strain>
    </source>
</reference>
<dbReference type="PANTHER" id="PTHR11477">
    <property type="entry name" value="TRANSCRIPTION FACTOR S-II ZINC FINGER DOMAIN-CONTAINING PROTEIN"/>
    <property type="match status" value="1"/>
</dbReference>
<evidence type="ECO:0000256" key="2">
    <source>
        <dbReference type="ARBA" id="ARBA00022771"/>
    </source>
</evidence>
<accession>A0A3Q7HFN2</accession>
<dbReference type="PROSITE" id="PS51321">
    <property type="entry name" value="TFIIS_CENTRAL"/>
    <property type="match status" value="1"/>
</dbReference>
<dbReference type="AlphaFoldDB" id="A0A3Q7HFN2"/>
<protein>
    <recommendedName>
        <fullName evidence="5">TFIIS central domain-containing protein</fullName>
    </recommendedName>
</protein>
<evidence type="ECO:0000256" key="1">
    <source>
        <dbReference type="ARBA" id="ARBA00022723"/>
    </source>
</evidence>
<evidence type="ECO:0000256" key="4">
    <source>
        <dbReference type="ARBA" id="ARBA00023242"/>
    </source>
</evidence>
<dbReference type="EnsemblPlants" id="Solyc05g052195.1.1">
    <property type="protein sequence ID" value="Solyc05g052195.1.1"/>
    <property type="gene ID" value="Solyc05g052195.1"/>
</dbReference>
<dbReference type="InterPro" id="IPR036575">
    <property type="entry name" value="TFIIS_cen_dom_sf"/>
</dbReference>
<keyword evidence="2" id="KW-0863">Zinc-finger</keyword>
<dbReference type="PANTHER" id="PTHR11477:SF0">
    <property type="entry name" value="IP08861P-RELATED"/>
    <property type="match status" value="1"/>
</dbReference>
<evidence type="ECO:0000313" key="7">
    <source>
        <dbReference type="Proteomes" id="UP000004994"/>
    </source>
</evidence>
<keyword evidence="1" id="KW-0479">Metal-binding</keyword>
<feature type="domain" description="TFIIS central" evidence="5">
    <location>
        <begin position="1"/>
        <end position="50"/>
    </location>
</feature>
<dbReference type="Gene3D" id="1.10.472.30">
    <property type="entry name" value="Transcription elongation factor S-II, central domain"/>
    <property type="match status" value="1"/>
</dbReference>
<dbReference type="GO" id="GO:0006351">
    <property type="term" value="P:DNA-templated transcription"/>
    <property type="evidence" value="ECO:0007669"/>
    <property type="project" value="InterPro"/>
</dbReference>
<proteinExistence type="predicted"/>
<dbReference type="Pfam" id="PF07500">
    <property type="entry name" value="TFIIS_M"/>
    <property type="match status" value="1"/>
</dbReference>
<dbReference type="SUPFAM" id="SSF46942">
    <property type="entry name" value="Elongation factor TFIIS domain 2"/>
    <property type="match status" value="1"/>
</dbReference>
<dbReference type="GO" id="GO:0008270">
    <property type="term" value="F:zinc ion binding"/>
    <property type="evidence" value="ECO:0007669"/>
    <property type="project" value="UniProtKB-KW"/>
</dbReference>
<dbReference type="InterPro" id="IPR003618">
    <property type="entry name" value="TFIIS_cen_dom"/>
</dbReference>
<dbReference type="Proteomes" id="UP000004994">
    <property type="component" value="Chromosome 5"/>
</dbReference>
<dbReference type="InParanoid" id="A0A3Q7HFN2"/>
<evidence type="ECO:0000313" key="6">
    <source>
        <dbReference type="EnsemblPlants" id="Solyc05g052195.1.1"/>
    </source>
</evidence>
<keyword evidence="7" id="KW-1185">Reference proteome</keyword>
<keyword evidence="3" id="KW-0862">Zinc</keyword>
<dbReference type="Gramene" id="Solyc05g052195.1.1">
    <property type="protein sequence ID" value="Solyc05g052195.1.1"/>
    <property type="gene ID" value="Solyc05g052195.1"/>
</dbReference>
<reference evidence="6" key="1">
    <citation type="journal article" date="2012" name="Nature">
        <title>The tomato genome sequence provides insights into fleshy fruit evolution.</title>
        <authorList>
            <consortium name="Tomato Genome Consortium"/>
        </authorList>
    </citation>
    <scope>NUCLEOTIDE SEQUENCE [LARGE SCALE GENOMIC DNA]</scope>
    <source>
        <strain evidence="6">cv. Heinz 1706</strain>
    </source>
</reference>
<sequence>MFEKWGRSNGAQKFKYRSMMFNIKDQNNQDFRRKVLLGKFPPSTITDLTQ</sequence>
<dbReference type="STRING" id="4081.A0A3Q7HFN2"/>
<evidence type="ECO:0000256" key="3">
    <source>
        <dbReference type="ARBA" id="ARBA00022833"/>
    </source>
</evidence>
<organism evidence="6">
    <name type="scientific">Solanum lycopersicum</name>
    <name type="common">Tomato</name>
    <name type="synonym">Lycopersicon esculentum</name>
    <dbReference type="NCBI Taxonomy" id="4081"/>
    <lineage>
        <taxon>Eukaryota</taxon>
        <taxon>Viridiplantae</taxon>
        <taxon>Streptophyta</taxon>
        <taxon>Embryophyta</taxon>
        <taxon>Tracheophyta</taxon>
        <taxon>Spermatophyta</taxon>
        <taxon>Magnoliopsida</taxon>
        <taxon>eudicotyledons</taxon>
        <taxon>Gunneridae</taxon>
        <taxon>Pentapetalae</taxon>
        <taxon>asterids</taxon>
        <taxon>lamiids</taxon>
        <taxon>Solanales</taxon>
        <taxon>Solanaceae</taxon>
        <taxon>Solanoideae</taxon>
        <taxon>Solaneae</taxon>
        <taxon>Solanum</taxon>
        <taxon>Solanum subgen. Lycopersicon</taxon>
    </lineage>
</organism>